<sequence>MKYMLYFSLLILLAGCSKNKSPYVNDTLIGKWRLTINAYSPGGPIEEHPADPSKPVVISFKSDGTFISTAPGNKYNHFTIDSNTVTTTGPDVTTFTYEYTISGSTLTLTPVNPRCIEGCYKKYVAIR</sequence>
<dbReference type="Proteomes" id="UP000246099">
    <property type="component" value="Chromosome"/>
</dbReference>
<dbReference type="EMBL" id="CP029600">
    <property type="protein sequence ID" value="AWO01435.1"/>
    <property type="molecule type" value="Genomic_DNA"/>
</dbReference>
<gene>
    <name evidence="2" type="ORF">DLD77_06890</name>
</gene>
<dbReference type="Pfam" id="PF13648">
    <property type="entry name" value="Lipocalin_4"/>
    <property type="match status" value="1"/>
</dbReference>
<protein>
    <recommendedName>
        <fullName evidence="1">Lipocalin-like domain-containing protein</fullName>
    </recommendedName>
</protein>
<dbReference type="InterPro" id="IPR024311">
    <property type="entry name" value="Lipocalin-like"/>
</dbReference>
<accession>A0ABN5LUK2</accession>
<evidence type="ECO:0000313" key="2">
    <source>
        <dbReference type="EMBL" id="AWO01435.1"/>
    </source>
</evidence>
<feature type="domain" description="Lipocalin-like" evidence="1">
    <location>
        <begin position="28"/>
        <end position="109"/>
    </location>
</feature>
<organism evidence="2 3">
    <name type="scientific">Chitinophaga alhagiae</name>
    <dbReference type="NCBI Taxonomy" id="2203219"/>
    <lineage>
        <taxon>Bacteria</taxon>
        <taxon>Pseudomonadati</taxon>
        <taxon>Bacteroidota</taxon>
        <taxon>Chitinophagia</taxon>
        <taxon>Chitinophagales</taxon>
        <taxon>Chitinophagaceae</taxon>
        <taxon>Chitinophaga</taxon>
    </lineage>
</organism>
<evidence type="ECO:0000259" key="1">
    <source>
        <dbReference type="Pfam" id="PF13648"/>
    </source>
</evidence>
<keyword evidence="3" id="KW-1185">Reference proteome</keyword>
<evidence type="ECO:0000313" key="3">
    <source>
        <dbReference type="Proteomes" id="UP000246099"/>
    </source>
</evidence>
<dbReference type="RefSeq" id="WP_119077648.1">
    <property type="nucleotide sequence ID" value="NZ_CP029600.1"/>
</dbReference>
<dbReference type="PROSITE" id="PS51257">
    <property type="entry name" value="PROKAR_LIPOPROTEIN"/>
    <property type="match status" value="1"/>
</dbReference>
<proteinExistence type="predicted"/>
<reference evidence="2 3" key="1">
    <citation type="submission" date="2018-05" db="EMBL/GenBank/DDBJ databases">
        <title>Chitinophaga sp. nov., isolated from rhizosphere soil of Alhagi.</title>
        <authorList>
            <person name="Liu Y."/>
        </authorList>
    </citation>
    <scope>NUCLEOTIDE SEQUENCE [LARGE SCALE GENOMIC DNA]</scope>
    <source>
        <strain evidence="2 3">T22</strain>
    </source>
</reference>
<name>A0ABN5LUK2_9BACT</name>